<proteinExistence type="predicted"/>
<dbReference type="GO" id="GO:0003677">
    <property type="term" value="F:DNA binding"/>
    <property type="evidence" value="ECO:0007669"/>
    <property type="project" value="InterPro"/>
</dbReference>
<evidence type="ECO:0000313" key="1">
    <source>
        <dbReference type="EMBL" id="PRH81511.1"/>
    </source>
</evidence>
<dbReference type="AlphaFoldDB" id="A0A2P6M676"/>
<evidence type="ECO:0000313" key="2">
    <source>
        <dbReference type="Proteomes" id="UP000241736"/>
    </source>
</evidence>
<accession>A0A2P6M676</accession>
<gene>
    <name evidence="1" type="ORF">C6N40_11885</name>
</gene>
<keyword evidence="2" id="KW-1185">Reference proteome</keyword>
<protein>
    <recommendedName>
        <fullName evidence="3">Type II toxin-antitoxin system PemK/MazF family toxin</fullName>
    </recommendedName>
</protein>
<dbReference type="InterPro" id="IPR011067">
    <property type="entry name" value="Plasmid_toxin/cell-grow_inhib"/>
</dbReference>
<sequence>MALKYPPAVGSILVCEFPPCFSPPEMVKTRPVVVLSPKITGRPDLATVVPLSTTAPSQIESHHCKVPARMLPKSLQATAGDRWAKCDMVYTLHVSRLSPVKGKRDRVTGKRDYEHAKVDLATLQELRRCAAAGLGIGVDLWPQAANSATQTIDPEGETGDDRSAA</sequence>
<dbReference type="Gene3D" id="2.30.30.110">
    <property type="match status" value="1"/>
</dbReference>
<dbReference type="OrthoDB" id="7565736at2"/>
<name>A0A2P6M676_9GAMM</name>
<comment type="caution">
    <text evidence="1">The sequence shown here is derived from an EMBL/GenBank/DDBJ whole genome shotgun (WGS) entry which is preliminary data.</text>
</comment>
<organism evidence="1 2">
    <name type="scientific">Arenimonas caeni</name>
    <dbReference type="NCBI Taxonomy" id="2058085"/>
    <lineage>
        <taxon>Bacteria</taxon>
        <taxon>Pseudomonadati</taxon>
        <taxon>Pseudomonadota</taxon>
        <taxon>Gammaproteobacteria</taxon>
        <taxon>Lysobacterales</taxon>
        <taxon>Lysobacteraceae</taxon>
        <taxon>Arenimonas</taxon>
    </lineage>
</organism>
<dbReference type="RefSeq" id="WP_106991252.1">
    <property type="nucleotide sequence ID" value="NZ_KZ679098.1"/>
</dbReference>
<dbReference type="InterPro" id="IPR003477">
    <property type="entry name" value="PemK-like"/>
</dbReference>
<dbReference type="SUPFAM" id="SSF50118">
    <property type="entry name" value="Cell growth inhibitor/plasmid maintenance toxic component"/>
    <property type="match status" value="1"/>
</dbReference>
<reference evidence="1 2" key="1">
    <citation type="submission" date="2018-03" db="EMBL/GenBank/DDBJ databases">
        <title>Arenimonas caeni sp. nov., isolated from activated sludge.</title>
        <authorList>
            <person name="Liu H."/>
        </authorList>
    </citation>
    <scope>NUCLEOTIDE SEQUENCE [LARGE SCALE GENOMIC DNA]</scope>
    <source>
        <strain evidence="2">z29</strain>
    </source>
</reference>
<dbReference type="EMBL" id="PVLF01000022">
    <property type="protein sequence ID" value="PRH81511.1"/>
    <property type="molecule type" value="Genomic_DNA"/>
</dbReference>
<dbReference type="Proteomes" id="UP000241736">
    <property type="component" value="Unassembled WGS sequence"/>
</dbReference>
<evidence type="ECO:0008006" key="3">
    <source>
        <dbReference type="Google" id="ProtNLM"/>
    </source>
</evidence>
<dbReference type="Pfam" id="PF02452">
    <property type="entry name" value="PemK_toxin"/>
    <property type="match status" value="1"/>
</dbReference>